<dbReference type="Proteomes" id="UP000696485">
    <property type="component" value="Unassembled WGS sequence"/>
</dbReference>
<proteinExistence type="predicted"/>
<keyword evidence="2" id="KW-1185">Reference proteome</keyword>
<organism evidence="1 2">
    <name type="scientific">Podila minutissima</name>
    <dbReference type="NCBI Taxonomy" id="64525"/>
    <lineage>
        <taxon>Eukaryota</taxon>
        <taxon>Fungi</taxon>
        <taxon>Fungi incertae sedis</taxon>
        <taxon>Mucoromycota</taxon>
        <taxon>Mortierellomycotina</taxon>
        <taxon>Mortierellomycetes</taxon>
        <taxon>Mortierellales</taxon>
        <taxon>Mortierellaceae</taxon>
        <taxon>Podila</taxon>
    </lineage>
</organism>
<sequence>MFRRGLWIPPEGAMPYEPELVNQQHQNQQIQSAPQYPAHLTPAPSNVGDLPLLGFTSKAKTSRKNGTLGSAYNPNIVSVPLQDLMADTVVSTKGFYAAILVIYEIASLIKAAFGHRM</sequence>
<protein>
    <submittedName>
        <fullName evidence="1">Uncharacterized protein</fullName>
    </submittedName>
</protein>
<dbReference type="EMBL" id="JAAAUY010000115">
    <property type="protein sequence ID" value="KAF9335112.1"/>
    <property type="molecule type" value="Genomic_DNA"/>
</dbReference>
<accession>A0A9P5SPF8</accession>
<evidence type="ECO:0000313" key="1">
    <source>
        <dbReference type="EMBL" id="KAF9335112.1"/>
    </source>
</evidence>
<comment type="caution">
    <text evidence="1">The sequence shown here is derived from an EMBL/GenBank/DDBJ whole genome shotgun (WGS) entry which is preliminary data.</text>
</comment>
<reference evidence="1" key="1">
    <citation type="journal article" date="2020" name="Fungal Divers.">
        <title>Resolving the Mortierellaceae phylogeny through synthesis of multi-gene phylogenetics and phylogenomics.</title>
        <authorList>
            <person name="Vandepol N."/>
            <person name="Liber J."/>
            <person name="Desiro A."/>
            <person name="Na H."/>
            <person name="Kennedy M."/>
            <person name="Barry K."/>
            <person name="Grigoriev I.V."/>
            <person name="Miller A.N."/>
            <person name="O'Donnell K."/>
            <person name="Stajich J.E."/>
            <person name="Bonito G."/>
        </authorList>
    </citation>
    <scope>NUCLEOTIDE SEQUENCE</scope>
    <source>
        <strain evidence="1">NVP1</strain>
    </source>
</reference>
<dbReference type="AlphaFoldDB" id="A0A9P5SPF8"/>
<name>A0A9P5SPF8_9FUNG</name>
<evidence type="ECO:0000313" key="2">
    <source>
        <dbReference type="Proteomes" id="UP000696485"/>
    </source>
</evidence>
<gene>
    <name evidence="1" type="ORF">BG006_000851</name>
</gene>